<dbReference type="EMBL" id="CP034248">
    <property type="protein sequence ID" value="AZK44931.1"/>
    <property type="molecule type" value="Genomic_DNA"/>
</dbReference>
<accession>A0A3S8RPR0</accession>
<keyword evidence="2" id="KW-1185">Reference proteome</keyword>
<gene>
    <name evidence="1" type="ORF">EIM92_00930</name>
</gene>
<dbReference type="OrthoDB" id="2082543at2"/>
<name>A0A3S8RPR0_9BACL</name>
<proteinExistence type="predicted"/>
<dbReference type="AlphaFoldDB" id="A0A3S8RPR0"/>
<reference evidence="1 2" key="1">
    <citation type="submission" date="2018-11" db="EMBL/GenBank/DDBJ databases">
        <title>Genome sequencing of Paenibacillus lentus DSM25539(T).</title>
        <authorList>
            <person name="Kook J.-K."/>
            <person name="Park S.-N."/>
            <person name="Lim Y.K."/>
        </authorList>
    </citation>
    <scope>NUCLEOTIDE SEQUENCE [LARGE SCALE GENOMIC DNA]</scope>
    <source>
        <strain evidence="1 2">DSM 25539</strain>
    </source>
</reference>
<dbReference type="KEGG" id="plen:EIM92_00930"/>
<evidence type="ECO:0000313" key="1">
    <source>
        <dbReference type="EMBL" id="AZK44931.1"/>
    </source>
</evidence>
<protein>
    <submittedName>
        <fullName evidence="1">Uncharacterized protein</fullName>
    </submittedName>
</protein>
<evidence type="ECO:0000313" key="2">
    <source>
        <dbReference type="Proteomes" id="UP000273145"/>
    </source>
</evidence>
<organism evidence="1 2">
    <name type="scientific">Paenibacillus lentus</name>
    <dbReference type="NCBI Taxonomy" id="1338368"/>
    <lineage>
        <taxon>Bacteria</taxon>
        <taxon>Bacillati</taxon>
        <taxon>Bacillota</taxon>
        <taxon>Bacilli</taxon>
        <taxon>Bacillales</taxon>
        <taxon>Paenibacillaceae</taxon>
        <taxon>Paenibacillus</taxon>
    </lineage>
</organism>
<dbReference type="Proteomes" id="UP000273145">
    <property type="component" value="Chromosome"/>
</dbReference>
<sequence length="108" mass="12832">MDTRDLKTFEVKEKVFDKAVKGFWNHVNSWKKEEPASFLEAFKTFDISVVKLERERIALVINYRFDHPIEYVQATLNVILDERLIAQYHYLSTLEGEVMDDVLSFEDK</sequence>